<dbReference type="AlphaFoldDB" id="D6WSB2"/>
<accession>D6WSB2</accession>
<gene>
    <name evidence="1" type="primary">GLEAN_09272</name>
    <name evidence="1" type="ORF">TcasGA2_TC009272</name>
</gene>
<sequence>MEKVREPSIYNIPGLHSVEKQRPAERTSRKSYRLLLEENKIGLALYTHHIFLQTMPFV</sequence>
<reference evidence="1 2" key="2">
    <citation type="journal article" date="2010" name="Nucleic Acids Res.">
        <title>BeetleBase in 2010: revisions to provide comprehensive genomic information for Tribolium castaneum.</title>
        <authorList>
            <person name="Kim H.S."/>
            <person name="Murphy T."/>
            <person name="Xia J."/>
            <person name="Caragea D."/>
            <person name="Park Y."/>
            <person name="Beeman R.W."/>
            <person name="Lorenzen M.D."/>
            <person name="Butcher S."/>
            <person name="Manak J.R."/>
            <person name="Brown S.J."/>
        </authorList>
    </citation>
    <scope>GENOME REANNOTATION</scope>
    <source>
        <strain evidence="1 2">Georgia GA2</strain>
    </source>
</reference>
<dbReference type="EMBL" id="KQ971351">
    <property type="protein sequence ID" value="EFA06394.1"/>
    <property type="molecule type" value="Genomic_DNA"/>
</dbReference>
<dbReference type="InParanoid" id="D6WSB2"/>
<evidence type="ECO:0000313" key="2">
    <source>
        <dbReference type="Proteomes" id="UP000007266"/>
    </source>
</evidence>
<name>D6WSB2_TRICA</name>
<organism evidence="1 2">
    <name type="scientific">Tribolium castaneum</name>
    <name type="common">Red flour beetle</name>
    <dbReference type="NCBI Taxonomy" id="7070"/>
    <lineage>
        <taxon>Eukaryota</taxon>
        <taxon>Metazoa</taxon>
        <taxon>Ecdysozoa</taxon>
        <taxon>Arthropoda</taxon>
        <taxon>Hexapoda</taxon>
        <taxon>Insecta</taxon>
        <taxon>Pterygota</taxon>
        <taxon>Neoptera</taxon>
        <taxon>Endopterygota</taxon>
        <taxon>Coleoptera</taxon>
        <taxon>Polyphaga</taxon>
        <taxon>Cucujiformia</taxon>
        <taxon>Tenebrionidae</taxon>
        <taxon>Tenebrionidae incertae sedis</taxon>
        <taxon>Tribolium</taxon>
    </lineage>
</organism>
<keyword evidence="2" id="KW-1185">Reference proteome</keyword>
<reference evidence="1 2" key="1">
    <citation type="journal article" date="2008" name="Nature">
        <title>The genome of the model beetle and pest Tribolium castaneum.</title>
        <authorList>
            <consortium name="Tribolium Genome Sequencing Consortium"/>
            <person name="Richards S."/>
            <person name="Gibbs R.A."/>
            <person name="Weinstock G.M."/>
            <person name="Brown S.J."/>
            <person name="Denell R."/>
            <person name="Beeman R.W."/>
            <person name="Gibbs R."/>
            <person name="Beeman R.W."/>
            <person name="Brown S.J."/>
            <person name="Bucher G."/>
            <person name="Friedrich M."/>
            <person name="Grimmelikhuijzen C.J."/>
            <person name="Klingler M."/>
            <person name="Lorenzen M."/>
            <person name="Richards S."/>
            <person name="Roth S."/>
            <person name="Schroder R."/>
            <person name="Tautz D."/>
            <person name="Zdobnov E.M."/>
            <person name="Muzny D."/>
            <person name="Gibbs R.A."/>
            <person name="Weinstock G.M."/>
            <person name="Attaway T."/>
            <person name="Bell S."/>
            <person name="Buhay C.J."/>
            <person name="Chandrabose M.N."/>
            <person name="Chavez D."/>
            <person name="Clerk-Blankenburg K.P."/>
            <person name="Cree A."/>
            <person name="Dao M."/>
            <person name="Davis C."/>
            <person name="Chacko J."/>
            <person name="Dinh H."/>
            <person name="Dugan-Rocha S."/>
            <person name="Fowler G."/>
            <person name="Garner T.T."/>
            <person name="Garnes J."/>
            <person name="Gnirke A."/>
            <person name="Hawes A."/>
            <person name="Hernandez J."/>
            <person name="Hines S."/>
            <person name="Holder M."/>
            <person name="Hume J."/>
            <person name="Jhangiani S.N."/>
            <person name="Joshi V."/>
            <person name="Khan Z.M."/>
            <person name="Jackson L."/>
            <person name="Kovar C."/>
            <person name="Kowis A."/>
            <person name="Lee S."/>
            <person name="Lewis L.R."/>
            <person name="Margolis J."/>
            <person name="Morgan M."/>
            <person name="Nazareth L.V."/>
            <person name="Nguyen N."/>
            <person name="Okwuonu G."/>
            <person name="Parker D."/>
            <person name="Richards S."/>
            <person name="Ruiz S.J."/>
            <person name="Santibanez J."/>
            <person name="Savard J."/>
            <person name="Scherer S.E."/>
            <person name="Schneider B."/>
            <person name="Sodergren E."/>
            <person name="Tautz D."/>
            <person name="Vattahil S."/>
            <person name="Villasana D."/>
            <person name="White C.S."/>
            <person name="Wright R."/>
            <person name="Park Y."/>
            <person name="Beeman R.W."/>
            <person name="Lord J."/>
            <person name="Oppert B."/>
            <person name="Lorenzen M."/>
            <person name="Brown S."/>
            <person name="Wang L."/>
            <person name="Savard J."/>
            <person name="Tautz D."/>
            <person name="Richards S."/>
            <person name="Weinstock G."/>
            <person name="Gibbs R.A."/>
            <person name="Liu Y."/>
            <person name="Worley K."/>
            <person name="Weinstock G."/>
            <person name="Elsik C.G."/>
            <person name="Reese J.T."/>
            <person name="Elhaik E."/>
            <person name="Landan G."/>
            <person name="Graur D."/>
            <person name="Arensburger P."/>
            <person name="Atkinson P."/>
            <person name="Beeman R.W."/>
            <person name="Beidler J."/>
            <person name="Brown S.J."/>
            <person name="Demuth J.P."/>
            <person name="Drury D.W."/>
            <person name="Du Y.Z."/>
            <person name="Fujiwara H."/>
            <person name="Lorenzen M."/>
            <person name="Maselli V."/>
            <person name="Osanai M."/>
            <person name="Park Y."/>
            <person name="Robertson H.M."/>
            <person name="Tu Z."/>
            <person name="Wang J.J."/>
            <person name="Wang S."/>
            <person name="Richards S."/>
            <person name="Song H."/>
            <person name="Zhang L."/>
            <person name="Sodergren E."/>
            <person name="Werner D."/>
            <person name="Stanke M."/>
            <person name="Morgenstern B."/>
            <person name="Solovyev V."/>
            <person name="Kosarev P."/>
            <person name="Brown G."/>
            <person name="Chen H.C."/>
            <person name="Ermolaeva O."/>
            <person name="Hlavina W."/>
            <person name="Kapustin Y."/>
            <person name="Kiryutin B."/>
            <person name="Kitts P."/>
            <person name="Maglott D."/>
            <person name="Pruitt K."/>
            <person name="Sapojnikov V."/>
            <person name="Souvorov A."/>
            <person name="Mackey A.J."/>
            <person name="Waterhouse R.M."/>
            <person name="Wyder S."/>
            <person name="Zdobnov E.M."/>
            <person name="Zdobnov E.M."/>
            <person name="Wyder S."/>
            <person name="Kriventseva E.V."/>
            <person name="Kadowaki T."/>
            <person name="Bork P."/>
            <person name="Aranda M."/>
            <person name="Bao R."/>
            <person name="Beermann A."/>
            <person name="Berns N."/>
            <person name="Bolognesi R."/>
            <person name="Bonneton F."/>
            <person name="Bopp D."/>
            <person name="Brown S.J."/>
            <person name="Bucher G."/>
            <person name="Butts T."/>
            <person name="Chaumot A."/>
            <person name="Denell R.E."/>
            <person name="Ferrier D.E."/>
            <person name="Friedrich M."/>
            <person name="Gordon C.M."/>
            <person name="Jindra M."/>
            <person name="Klingler M."/>
            <person name="Lan Q."/>
            <person name="Lattorff H.M."/>
            <person name="Laudet V."/>
            <person name="von Levetsow C."/>
            <person name="Liu Z."/>
            <person name="Lutz R."/>
            <person name="Lynch J.A."/>
            <person name="da Fonseca R.N."/>
            <person name="Posnien N."/>
            <person name="Reuter R."/>
            <person name="Roth S."/>
            <person name="Savard J."/>
            <person name="Schinko J.B."/>
            <person name="Schmitt C."/>
            <person name="Schoppmeier M."/>
            <person name="Schroder R."/>
            <person name="Shippy T.D."/>
            <person name="Simonnet F."/>
            <person name="Marques-Souza H."/>
            <person name="Tautz D."/>
            <person name="Tomoyasu Y."/>
            <person name="Trauner J."/>
            <person name="Van der Zee M."/>
            <person name="Vervoort M."/>
            <person name="Wittkopp N."/>
            <person name="Wimmer E.A."/>
            <person name="Yang X."/>
            <person name="Jones A.K."/>
            <person name="Sattelle D.B."/>
            <person name="Ebert P.R."/>
            <person name="Nelson D."/>
            <person name="Scott J.G."/>
            <person name="Beeman R.W."/>
            <person name="Muthukrishnan S."/>
            <person name="Kramer K.J."/>
            <person name="Arakane Y."/>
            <person name="Beeman R.W."/>
            <person name="Zhu Q."/>
            <person name="Hogenkamp D."/>
            <person name="Dixit R."/>
            <person name="Oppert B."/>
            <person name="Jiang H."/>
            <person name="Zou Z."/>
            <person name="Marshall J."/>
            <person name="Elpidina E."/>
            <person name="Vinokurov K."/>
            <person name="Oppert C."/>
            <person name="Zou Z."/>
            <person name="Evans J."/>
            <person name="Lu Z."/>
            <person name="Zhao P."/>
            <person name="Sumathipala N."/>
            <person name="Altincicek B."/>
            <person name="Vilcinskas A."/>
            <person name="Williams M."/>
            <person name="Hultmark D."/>
            <person name="Hetru C."/>
            <person name="Jiang H."/>
            <person name="Grimmelikhuijzen C.J."/>
            <person name="Hauser F."/>
            <person name="Cazzamali G."/>
            <person name="Williamson M."/>
            <person name="Park Y."/>
            <person name="Li B."/>
            <person name="Tanaka Y."/>
            <person name="Predel R."/>
            <person name="Neupert S."/>
            <person name="Schachtner J."/>
            <person name="Verleyen P."/>
            <person name="Raible F."/>
            <person name="Bork P."/>
            <person name="Friedrich M."/>
            <person name="Walden K.K."/>
            <person name="Robertson H.M."/>
            <person name="Angeli S."/>
            <person name="Foret S."/>
            <person name="Bucher G."/>
            <person name="Schuetz S."/>
            <person name="Maleszka R."/>
            <person name="Wimmer E.A."/>
            <person name="Beeman R.W."/>
            <person name="Lorenzen M."/>
            <person name="Tomoyasu Y."/>
            <person name="Miller S.C."/>
            <person name="Grossmann D."/>
            <person name="Bucher G."/>
        </authorList>
    </citation>
    <scope>NUCLEOTIDE SEQUENCE [LARGE SCALE GENOMIC DNA]</scope>
    <source>
        <strain evidence="1 2">Georgia GA2</strain>
    </source>
</reference>
<dbReference type="Proteomes" id="UP000007266">
    <property type="component" value="Linkage group 7"/>
</dbReference>
<dbReference type="HOGENOM" id="CLU_2981672_0_0_1"/>
<evidence type="ECO:0000313" key="1">
    <source>
        <dbReference type="EMBL" id="EFA06394.1"/>
    </source>
</evidence>
<protein>
    <submittedName>
        <fullName evidence="1">Uncharacterized protein</fullName>
    </submittedName>
</protein>
<proteinExistence type="predicted"/>